<dbReference type="EMBL" id="JAMQCR010000001">
    <property type="protein sequence ID" value="MCM2532278.1"/>
    <property type="molecule type" value="Genomic_DNA"/>
</dbReference>
<protein>
    <recommendedName>
        <fullName evidence="3">YozE SAM-like domain-containing protein</fullName>
    </recommendedName>
</protein>
<name>A0ABT0W7H9_9BACI</name>
<dbReference type="Proteomes" id="UP001523262">
    <property type="component" value="Unassembled WGS sequence"/>
</dbReference>
<comment type="caution">
    <text evidence="1">The sequence shown here is derived from an EMBL/GenBank/DDBJ whole genome shotgun (WGS) entry which is preliminary data.</text>
</comment>
<organism evidence="1 2">
    <name type="scientific">Neobacillus pocheonensis</name>
    <dbReference type="NCBI Taxonomy" id="363869"/>
    <lineage>
        <taxon>Bacteria</taxon>
        <taxon>Bacillati</taxon>
        <taxon>Bacillota</taxon>
        <taxon>Bacilli</taxon>
        <taxon>Bacillales</taxon>
        <taxon>Bacillaceae</taxon>
        <taxon>Neobacillus</taxon>
    </lineage>
</organism>
<gene>
    <name evidence="1" type="ORF">NDK43_07605</name>
</gene>
<sequence length="49" mass="5956">MGRACRELKDKLQDDFGSDFDDYQTAIKLYEKWEQLHRETLAYQEEIEV</sequence>
<proteinExistence type="predicted"/>
<evidence type="ECO:0000313" key="2">
    <source>
        <dbReference type="Proteomes" id="UP001523262"/>
    </source>
</evidence>
<evidence type="ECO:0008006" key="3">
    <source>
        <dbReference type="Google" id="ProtNLM"/>
    </source>
</evidence>
<reference evidence="1 2" key="1">
    <citation type="submission" date="2022-06" db="EMBL/GenBank/DDBJ databases">
        <authorList>
            <person name="Jeon C.O."/>
        </authorList>
    </citation>
    <scope>NUCLEOTIDE SEQUENCE [LARGE SCALE GENOMIC DNA]</scope>
    <source>
        <strain evidence="1 2">KCTC 13943</strain>
    </source>
</reference>
<keyword evidence="2" id="KW-1185">Reference proteome</keyword>
<accession>A0ABT0W7H9</accession>
<evidence type="ECO:0000313" key="1">
    <source>
        <dbReference type="EMBL" id="MCM2532278.1"/>
    </source>
</evidence>